<dbReference type="RefSeq" id="WP_030887374.1">
    <property type="nucleotide sequence ID" value="NZ_BJMM01000069.1"/>
</dbReference>
<dbReference type="Gene3D" id="1.10.287.1060">
    <property type="entry name" value="ESAT-6-like"/>
    <property type="match status" value="1"/>
</dbReference>
<sequence length="123" mass="13443">MGDRQELSDSQILKLKEDLGGMFESIQGRVNKLNTLINNLEGQWQGIGRGAFDVVQEGVKNDMKYLNRLLVGFTEAMDATVKAKGSNEDIVAQGMRKLVSDDMKGMDLGGSGSQGWASKIAQY</sequence>
<dbReference type="OrthoDB" id="4283504at2"/>
<protein>
    <recommendedName>
        <fullName evidence="3">WXG100 family type VII secretion target</fullName>
    </recommendedName>
</protein>
<dbReference type="InterPro" id="IPR010310">
    <property type="entry name" value="T7SS_ESAT-6-like"/>
</dbReference>
<keyword evidence="2" id="KW-1185">Reference proteome</keyword>
<evidence type="ECO:0000313" key="2">
    <source>
        <dbReference type="Proteomes" id="UP000319210"/>
    </source>
</evidence>
<evidence type="ECO:0008006" key="3">
    <source>
        <dbReference type="Google" id="ProtNLM"/>
    </source>
</evidence>
<accession>A0A4Y3RB52</accession>
<organism evidence="1 2">
    <name type="scientific">Streptomyces cacaoi</name>
    <dbReference type="NCBI Taxonomy" id="1898"/>
    <lineage>
        <taxon>Bacteria</taxon>
        <taxon>Bacillati</taxon>
        <taxon>Actinomycetota</taxon>
        <taxon>Actinomycetes</taxon>
        <taxon>Kitasatosporales</taxon>
        <taxon>Streptomycetaceae</taxon>
        <taxon>Streptomyces</taxon>
    </lineage>
</organism>
<proteinExistence type="predicted"/>
<name>A0A4Y3RB52_STRCI</name>
<dbReference type="Proteomes" id="UP000319210">
    <property type="component" value="Unassembled WGS sequence"/>
</dbReference>
<dbReference type="SUPFAM" id="SSF140453">
    <property type="entry name" value="EsxAB dimer-like"/>
    <property type="match status" value="1"/>
</dbReference>
<gene>
    <name evidence="1" type="ORF">SCA03_64540</name>
</gene>
<reference evidence="1 2" key="1">
    <citation type="submission" date="2019-06" db="EMBL/GenBank/DDBJ databases">
        <title>Whole genome shotgun sequence of Streptomyces cacaoi subsp. cacaoi NBRC 12748.</title>
        <authorList>
            <person name="Hosoyama A."/>
            <person name="Uohara A."/>
            <person name="Ohji S."/>
            <person name="Ichikawa N."/>
        </authorList>
    </citation>
    <scope>NUCLEOTIDE SEQUENCE [LARGE SCALE GENOMIC DNA]</scope>
    <source>
        <strain evidence="1 2">NBRC 12748</strain>
    </source>
</reference>
<evidence type="ECO:0000313" key="1">
    <source>
        <dbReference type="EMBL" id="GEB53903.1"/>
    </source>
</evidence>
<dbReference type="EMBL" id="BJMM01000069">
    <property type="protein sequence ID" value="GEB53903.1"/>
    <property type="molecule type" value="Genomic_DNA"/>
</dbReference>
<dbReference type="InterPro" id="IPR036689">
    <property type="entry name" value="ESAT-6-like_sf"/>
</dbReference>
<dbReference type="AlphaFoldDB" id="A0A4Y3RB52"/>
<dbReference type="Pfam" id="PF06013">
    <property type="entry name" value="WXG100"/>
    <property type="match status" value="1"/>
</dbReference>
<comment type="caution">
    <text evidence="1">The sequence shown here is derived from an EMBL/GenBank/DDBJ whole genome shotgun (WGS) entry which is preliminary data.</text>
</comment>